<dbReference type="PANTHER" id="PTHR35664">
    <property type="entry name" value="SPERMATID-SPECIFIC MANCHETTE-RELATED PROTEIN 1"/>
    <property type="match status" value="1"/>
</dbReference>
<feature type="non-terminal residue" evidence="1">
    <location>
        <position position="1"/>
    </location>
</feature>
<dbReference type="EMBL" id="VXAJ01000341">
    <property type="protein sequence ID" value="NXK09893.1"/>
    <property type="molecule type" value="Genomic_DNA"/>
</dbReference>
<keyword evidence="2" id="KW-1185">Reference proteome</keyword>
<dbReference type="Proteomes" id="UP000555649">
    <property type="component" value="Unassembled WGS sequence"/>
</dbReference>
<name>A0A7L0GSW1_HERCA</name>
<dbReference type="Pfam" id="PF15181">
    <property type="entry name" value="SMRP1"/>
    <property type="match status" value="1"/>
</dbReference>
<feature type="non-terminal residue" evidence="1">
    <location>
        <position position="277"/>
    </location>
</feature>
<proteinExistence type="predicted"/>
<reference evidence="1 2" key="1">
    <citation type="submission" date="2019-09" db="EMBL/GenBank/DDBJ databases">
        <title>Bird 10,000 Genomes (B10K) Project - Family phase.</title>
        <authorList>
            <person name="Zhang G."/>
        </authorList>
    </citation>
    <scope>NUCLEOTIDE SEQUENCE [LARGE SCALE GENOMIC DNA]</scope>
    <source>
        <strain evidence="1">B10K-DU-005-78</strain>
        <tissue evidence="1">Mixed tissue sample</tissue>
    </source>
</reference>
<organism evidence="1 2">
    <name type="scientific">Herpetotheres cachinnans</name>
    <name type="common">Laughing falcon</name>
    <name type="synonym">Falco cachinnans</name>
    <dbReference type="NCBI Taxonomy" id="56343"/>
    <lineage>
        <taxon>Eukaryota</taxon>
        <taxon>Metazoa</taxon>
        <taxon>Chordata</taxon>
        <taxon>Craniata</taxon>
        <taxon>Vertebrata</taxon>
        <taxon>Euteleostomi</taxon>
        <taxon>Archelosauria</taxon>
        <taxon>Archosauria</taxon>
        <taxon>Dinosauria</taxon>
        <taxon>Saurischia</taxon>
        <taxon>Theropoda</taxon>
        <taxon>Coelurosauria</taxon>
        <taxon>Aves</taxon>
        <taxon>Neognathae</taxon>
        <taxon>Neoaves</taxon>
        <taxon>Telluraves</taxon>
        <taxon>Australaves</taxon>
        <taxon>Falconiformes</taxon>
        <taxon>Falconidae</taxon>
        <taxon>Herpetotheres</taxon>
    </lineage>
</organism>
<dbReference type="PANTHER" id="PTHR35664:SF1">
    <property type="entry name" value="SPERMATID-SPECIFIC MANCHETTE-RELATED PROTEIN 1"/>
    <property type="match status" value="1"/>
</dbReference>
<accession>A0A7L0GSW1</accession>
<protein>
    <submittedName>
        <fullName evidence="1">SMRP1 protein</fullName>
    </submittedName>
</protein>
<sequence length="277" mass="31393">MYVFSKKHKTAVSAYTDSYCSPCSVKKTIQEQAPQQLWREIKFVTKGLTMPLVQNPASQGQPKQLIKVATQEHCRNTIDLRITGWPAPQDTPACLFCIAEKYNSVFVKEDKYITWRTSPYNSAAWNKHSFYLPLLPKVDASPPGPPKLELPQTEVVTDMPYRLPMCTVMGRGPFQGYYSPCSGHHNCLRGINYSIDGTPAIRRHLHTVGERAVKSIRCCSYSPRAMFWTSTHHAQPSSLYQSPRWDTSHFKKTGGVQRGSYTIHPEFISEAYPACPM</sequence>
<dbReference type="GO" id="GO:0002177">
    <property type="term" value="C:manchette"/>
    <property type="evidence" value="ECO:0007669"/>
    <property type="project" value="TreeGrafter"/>
</dbReference>
<dbReference type="GO" id="GO:0043014">
    <property type="term" value="F:alpha-tubulin binding"/>
    <property type="evidence" value="ECO:0007669"/>
    <property type="project" value="TreeGrafter"/>
</dbReference>
<dbReference type="GO" id="GO:0048471">
    <property type="term" value="C:perinuclear region of cytoplasm"/>
    <property type="evidence" value="ECO:0007669"/>
    <property type="project" value="TreeGrafter"/>
</dbReference>
<evidence type="ECO:0000313" key="2">
    <source>
        <dbReference type="Proteomes" id="UP000555649"/>
    </source>
</evidence>
<dbReference type="AlphaFoldDB" id="A0A7L0GSW1"/>
<comment type="caution">
    <text evidence="1">The sequence shown here is derived from an EMBL/GenBank/DDBJ whole genome shotgun (WGS) entry which is preliminary data.</text>
</comment>
<evidence type="ECO:0000313" key="1">
    <source>
        <dbReference type="EMBL" id="NXK09893.1"/>
    </source>
</evidence>
<gene>
    <name evidence="1" type="primary">Smrp1</name>
    <name evidence="1" type="ORF">HERCAC_R11270</name>
</gene>
<dbReference type="InterPro" id="IPR028195">
    <property type="entry name" value="SPMIP6"/>
</dbReference>